<protein>
    <submittedName>
        <fullName evidence="2">Uncharacterized protein</fullName>
    </submittedName>
</protein>
<dbReference type="AlphaFoldDB" id="A0A4Y6U923"/>
<keyword evidence="3" id="KW-1185">Reference proteome</keyword>
<feature type="transmembrane region" description="Helical" evidence="1">
    <location>
        <begin position="25"/>
        <end position="51"/>
    </location>
</feature>
<keyword evidence="1" id="KW-0812">Transmembrane</keyword>
<evidence type="ECO:0000313" key="3">
    <source>
        <dbReference type="Proteomes" id="UP000318709"/>
    </source>
</evidence>
<dbReference type="EMBL" id="CP038231">
    <property type="protein sequence ID" value="QDH13500.1"/>
    <property type="molecule type" value="Genomic_DNA"/>
</dbReference>
<dbReference type="RefSeq" id="WP_141443207.1">
    <property type="nucleotide sequence ID" value="NZ_CP038231.1"/>
</dbReference>
<keyword evidence="1" id="KW-0472">Membrane</keyword>
<evidence type="ECO:0000313" key="2">
    <source>
        <dbReference type="EMBL" id="QDH13500.1"/>
    </source>
</evidence>
<sequence>MAEHTLLGEFWADLPSFYSMQNLNIGGVTITFVVWMTAAALVLCATGLVAWGLTWPVRRKPGPMGLVKAQNATMDILILRTRNGLALCSVALLAVCLLGLLLGLGATSFFIMLDLLCGLFITALALGYLCGAFWPPSAGA</sequence>
<name>A0A4Y6U923_9PROT</name>
<proteinExistence type="predicted"/>
<keyword evidence="1" id="KW-1133">Transmembrane helix</keyword>
<gene>
    <name evidence="2" type="ORF">E3E12_04010</name>
</gene>
<feature type="transmembrane region" description="Helical" evidence="1">
    <location>
        <begin position="84"/>
        <end position="104"/>
    </location>
</feature>
<feature type="transmembrane region" description="Helical" evidence="1">
    <location>
        <begin position="110"/>
        <end position="134"/>
    </location>
</feature>
<accession>A0A4Y6U923</accession>
<organism evidence="2 3">
    <name type="scientific">Formicincola oecophyllae</name>
    <dbReference type="NCBI Taxonomy" id="2558361"/>
    <lineage>
        <taxon>Bacteria</taxon>
        <taxon>Pseudomonadati</taxon>
        <taxon>Pseudomonadota</taxon>
        <taxon>Alphaproteobacteria</taxon>
        <taxon>Acetobacterales</taxon>
        <taxon>Acetobacteraceae</taxon>
        <taxon>Formicincola</taxon>
    </lineage>
</organism>
<dbReference type="KEGG" id="swf:E3E12_04010"/>
<evidence type="ECO:0000256" key="1">
    <source>
        <dbReference type="SAM" id="Phobius"/>
    </source>
</evidence>
<reference evidence="2 3" key="1">
    <citation type="submission" date="2019-03" db="EMBL/GenBank/DDBJ databases">
        <title>The complete genome sequence of Swingsia_sp. F3b2 LMG30590(T).</title>
        <authorList>
            <person name="Chua K.-O."/>
            <person name="Chan K.-G."/>
            <person name="See-Too W.-S."/>
        </authorList>
    </citation>
    <scope>NUCLEOTIDE SEQUENCE [LARGE SCALE GENOMIC DNA]</scope>
    <source>
        <strain evidence="2 3">F3b2</strain>
    </source>
</reference>
<dbReference type="Proteomes" id="UP000318709">
    <property type="component" value="Chromosome"/>
</dbReference>